<dbReference type="InParanoid" id="K1X2B8"/>
<name>K1X2B8_MARBU</name>
<organism evidence="1 2">
    <name type="scientific">Marssonina brunnea f. sp. multigermtubi (strain MB_m1)</name>
    <name type="common">Marssonina leaf spot fungus</name>
    <dbReference type="NCBI Taxonomy" id="1072389"/>
    <lineage>
        <taxon>Eukaryota</taxon>
        <taxon>Fungi</taxon>
        <taxon>Dikarya</taxon>
        <taxon>Ascomycota</taxon>
        <taxon>Pezizomycotina</taxon>
        <taxon>Leotiomycetes</taxon>
        <taxon>Helotiales</taxon>
        <taxon>Drepanopezizaceae</taxon>
        <taxon>Drepanopeziza</taxon>
    </lineage>
</organism>
<dbReference type="OrthoDB" id="10281355at2759"/>
<sequence>MAGRHSVQIISDSDSDYSTQLRPYQIRPSFNTLERLEYALYNWLNLETVERPPQTQLNSSDQLFGDTIFPYHFRDITYLGDNPAGTSERIAMRLDGEEFLHLHCFSFTISTRHGRDGHCWIAEAKVEALRRDGSVIRAFVDGEYALLRATLECRHDVGFNALPMLRAVFSWQVLVVYLQNIVDSKVKGVANENPLESMGYLGDGVFRKKLLYRVRPVN</sequence>
<keyword evidence="2" id="KW-1185">Reference proteome</keyword>
<dbReference type="KEGG" id="mbe:MBM_02608"/>
<evidence type="ECO:0000313" key="1">
    <source>
        <dbReference type="EMBL" id="EKD19371.1"/>
    </source>
</evidence>
<dbReference type="EMBL" id="JH921431">
    <property type="protein sequence ID" value="EKD19371.1"/>
    <property type="molecule type" value="Genomic_DNA"/>
</dbReference>
<evidence type="ECO:0000313" key="2">
    <source>
        <dbReference type="Proteomes" id="UP000006753"/>
    </source>
</evidence>
<accession>K1X2B8</accession>
<dbReference type="RefSeq" id="XP_007290497.1">
    <property type="nucleotide sequence ID" value="XM_007290435.1"/>
</dbReference>
<dbReference type="AlphaFoldDB" id="K1X2B8"/>
<dbReference type="Proteomes" id="UP000006753">
    <property type="component" value="Unassembled WGS sequence"/>
</dbReference>
<protein>
    <submittedName>
        <fullName evidence="1">Uncharacterized protein</fullName>
    </submittedName>
</protein>
<proteinExistence type="predicted"/>
<dbReference type="GeneID" id="18758543"/>
<gene>
    <name evidence="1" type="ORF">MBM_02608</name>
</gene>
<reference evidence="1 2" key="1">
    <citation type="journal article" date="2012" name="BMC Genomics">
        <title>Sequencing the genome of Marssonina brunnea reveals fungus-poplar co-evolution.</title>
        <authorList>
            <person name="Zhu S."/>
            <person name="Cao Y.-Z."/>
            <person name="Jiang C."/>
            <person name="Tan B.-Y."/>
            <person name="Wang Z."/>
            <person name="Feng S."/>
            <person name="Zhang L."/>
            <person name="Su X.-H."/>
            <person name="Brejova B."/>
            <person name="Vinar T."/>
            <person name="Xu M."/>
            <person name="Wang M.-X."/>
            <person name="Zhang S.-G."/>
            <person name="Huang M.-R."/>
            <person name="Wu R."/>
            <person name="Zhou Y."/>
        </authorList>
    </citation>
    <scope>NUCLEOTIDE SEQUENCE [LARGE SCALE GENOMIC DNA]</scope>
    <source>
        <strain evidence="1 2">MB_m1</strain>
    </source>
</reference>
<dbReference type="HOGENOM" id="CLU_1267136_0_0_1"/>